<sequence length="83" mass="8997">LLEVAKLVIAAGCDTESRNGFTALHLASQDGSPEMTKLLLAAGARVNARAKNDPKWRLCSLGLDRENSNHCGLDKLFKFEVPC</sequence>
<dbReference type="InterPro" id="IPR036770">
    <property type="entry name" value="Ankyrin_rpt-contain_sf"/>
</dbReference>
<dbReference type="SMART" id="SM00248">
    <property type="entry name" value="ANK"/>
    <property type="match status" value="1"/>
</dbReference>
<name>A0A183B7G4_9TREM</name>
<organism evidence="2">
    <name type="scientific">Echinostoma caproni</name>
    <dbReference type="NCBI Taxonomy" id="27848"/>
    <lineage>
        <taxon>Eukaryota</taxon>
        <taxon>Metazoa</taxon>
        <taxon>Spiralia</taxon>
        <taxon>Lophotrochozoa</taxon>
        <taxon>Platyhelminthes</taxon>
        <taxon>Trematoda</taxon>
        <taxon>Digenea</taxon>
        <taxon>Plagiorchiida</taxon>
        <taxon>Echinostomata</taxon>
        <taxon>Echinostomatoidea</taxon>
        <taxon>Echinostomatidae</taxon>
        <taxon>Echinostoma</taxon>
    </lineage>
</organism>
<dbReference type="PROSITE" id="PS50297">
    <property type="entry name" value="ANK_REP_REGION"/>
    <property type="match status" value="1"/>
</dbReference>
<evidence type="ECO:0000256" key="1">
    <source>
        <dbReference type="PROSITE-ProRule" id="PRU00023"/>
    </source>
</evidence>
<keyword evidence="1" id="KW-0040">ANK repeat</keyword>
<feature type="repeat" description="ANK" evidence="1">
    <location>
        <begin position="19"/>
        <end position="51"/>
    </location>
</feature>
<evidence type="ECO:0000313" key="2">
    <source>
        <dbReference type="WBParaSite" id="ECPE_0001518901-mRNA-1"/>
    </source>
</evidence>
<dbReference type="SUPFAM" id="SSF48403">
    <property type="entry name" value="Ankyrin repeat"/>
    <property type="match status" value="1"/>
</dbReference>
<reference evidence="2" key="1">
    <citation type="submission" date="2016-06" db="UniProtKB">
        <authorList>
            <consortium name="WormBaseParasite"/>
        </authorList>
    </citation>
    <scope>IDENTIFICATION</scope>
</reference>
<dbReference type="InterPro" id="IPR002110">
    <property type="entry name" value="Ankyrin_rpt"/>
</dbReference>
<dbReference type="AlphaFoldDB" id="A0A183B7G4"/>
<dbReference type="WBParaSite" id="ECPE_0001518901-mRNA-1">
    <property type="protein sequence ID" value="ECPE_0001518901-mRNA-1"/>
    <property type="gene ID" value="ECPE_0001518901"/>
</dbReference>
<dbReference type="PROSITE" id="PS50088">
    <property type="entry name" value="ANK_REPEAT"/>
    <property type="match status" value="1"/>
</dbReference>
<dbReference type="Gene3D" id="1.25.40.20">
    <property type="entry name" value="Ankyrin repeat-containing domain"/>
    <property type="match status" value="1"/>
</dbReference>
<protein>
    <submittedName>
        <fullName evidence="2">ANK_REP_REGION domain-containing protein</fullName>
    </submittedName>
</protein>
<dbReference type="Pfam" id="PF00023">
    <property type="entry name" value="Ank"/>
    <property type="match status" value="1"/>
</dbReference>
<proteinExistence type="predicted"/>
<accession>A0A183B7G4</accession>